<dbReference type="NCBIfam" id="TIGR04183">
    <property type="entry name" value="Por_Secre_tail"/>
    <property type="match status" value="1"/>
</dbReference>
<feature type="signal peptide" evidence="1">
    <location>
        <begin position="1"/>
        <end position="25"/>
    </location>
</feature>
<reference evidence="3" key="1">
    <citation type="submission" date="2022-10" db="EMBL/GenBank/DDBJ databases">
        <title>Comparative genomics and taxonomic characterization of three novel marine species of genus Reichenbachiella exhibiting antioxidant and polysaccharide degradation activities.</title>
        <authorList>
            <person name="Muhammad N."/>
            <person name="Lee Y.-J."/>
            <person name="Ko J."/>
            <person name="Kim S.-G."/>
        </authorList>
    </citation>
    <scope>NUCLEOTIDE SEQUENCE</scope>
    <source>
        <strain evidence="3">Wsw4-B4</strain>
    </source>
</reference>
<keyword evidence="4" id="KW-1185">Reference proteome</keyword>
<sequence>MQQKHYLRKISMMCIMVAVVGSAFAQSTVDVLASIADGFVSDPALVTANNPYVLGDLKIGSSDVGGNPNLTSAIIPFELPTIPDGKEITAVSLTVHVSYGRQWANSDVDLYGLGYSSTATISSSDHFAGDFGTGNGSDTGIQDDFISKNVDLGNLDTERDETTDATGGTNLLAFIKAQYDAGAAAGDFVFLRLSIDNVSMTGSQYFNVDDGAGDSPAKLVFTFDDSDANKAPVLAAVGDQEVQQGESPTVVLSGSDLDGENSALVFSANNLPSFASITNNDDGTADLAISPLEEHVGVYPNVEIIVSDGEDTDTEIITITVTNGVTVDITSTADGYVSDATLVTENNPYYAGFMKLGKSDVGGNANLTTAIIPFELPAIPEGKEIRKANLKVYVSYGREWVTTNVDLYGLEYNAAADISSLDHFVGAYGDGTGNGSDFGIEDDYFTKNVANGSLDTERYEETSASGDANLASYLKAQYDAGAVAGDYVFLRLSVDNTAVAGAHYFKVEGDGSATPPTLSITFDEPVPAGNPTLAPIGNQTVTQYGYLKIDIEATVQNSDPITLSTSDNLPSEATFTDYGDGTGSIEIISAGVPQAYADIVITASNGSLSSSETISITYEAIDPSQQMNLDEVASDRFAVTDLVWPASHGEAAVSFWHEDKVAATTITIDDNIEADHSFWLGLQETYDQLKFTWFIIDNQVTDWNKYQALLDAGNEVNGHDDCDINSDVDENDTSNDKVYRTALESIQNDIATNLSAPATTYAYPCGIEFDTDIARDIYIAMRGTFGVMNQANRTNYLALDSRSATNSNEDIDNLLDETRTVKLFGNSYYRGWYATHYHSVTSNEVLKTNTENHMSYINDHADELWIAGFSEAAKYGQERDSHTLTIDQVEASEIKFTLTDDMKDEWFDFPLTVKVRVANDWGAASATQNGVPVEATLVTHESDKYVLVKAVPDNGQVTLTGTGEATPHAPVLDPIGAQGAVEGESKSIDLSATDADGDGIMFSLSGAPAFITLTDNGDGTADLVVNAQSGDAGTYTLTVKVSDGTLTDEEEITVTVTAAVVDNTAPELAAIGDQTLEAGQALEVALSATDAESDALSYSIKDEPAFVSLTDNGDGTGKIRISPTATDAGTYTFTIAVSDGTLVAEETITLIVTEPDAEVLVIGDEQWDAVTVYPNPSVDGRFYLTVPAGIQVSQASISIYSAFGQEMIKRSITLEHNGDKIDVLGSQSLPTGYYLMMFSAGEVTKKMTLLVK</sequence>
<dbReference type="RefSeq" id="WP_263051638.1">
    <property type="nucleotide sequence ID" value="NZ_CP106735.1"/>
</dbReference>
<dbReference type="InterPro" id="IPR026444">
    <property type="entry name" value="Secre_tail"/>
</dbReference>
<protein>
    <submittedName>
        <fullName evidence="3">Ig-like domain-containing protein</fullName>
    </submittedName>
</protein>
<dbReference type="Pfam" id="PF17963">
    <property type="entry name" value="Big_9"/>
    <property type="match status" value="2"/>
</dbReference>
<dbReference type="PROSITE" id="PS50268">
    <property type="entry name" value="CADHERIN_2"/>
    <property type="match status" value="1"/>
</dbReference>
<proteinExistence type="predicted"/>
<dbReference type="InterPro" id="IPR002126">
    <property type="entry name" value="Cadherin-like_dom"/>
</dbReference>
<evidence type="ECO:0000313" key="3">
    <source>
        <dbReference type="EMBL" id="UXX79907.1"/>
    </source>
</evidence>
<feature type="chain" id="PRO_5046840502" evidence="1">
    <location>
        <begin position="26"/>
        <end position="1252"/>
    </location>
</feature>
<dbReference type="SUPFAM" id="SSF49313">
    <property type="entry name" value="Cadherin-like"/>
    <property type="match status" value="1"/>
</dbReference>
<name>A0ABY6D162_9BACT</name>
<feature type="domain" description="Cadherin" evidence="2">
    <location>
        <begin position="990"/>
        <end position="1068"/>
    </location>
</feature>
<organism evidence="3 4">
    <name type="scientific">Reichenbachiella carrageenanivorans</name>
    <dbReference type="NCBI Taxonomy" id="2979869"/>
    <lineage>
        <taxon>Bacteria</taxon>
        <taxon>Pseudomonadati</taxon>
        <taxon>Bacteroidota</taxon>
        <taxon>Cytophagia</taxon>
        <taxon>Cytophagales</taxon>
        <taxon>Reichenbachiellaceae</taxon>
        <taxon>Reichenbachiella</taxon>
    </lineage>
</organism>
<dbReference type="InterPro" id="IPR013783">
    <property type="entry name" value="Ig-like_fold"/>
</dbReference>
<dbReference type="EMBL" id="CP106735">
    <property type="protein sequence ID" value="UXX79907.1"/>
    <property type="molecule type" value="Genomic_DNA"/>
</dbReference>
<evidence type="ECO:0000259" key="2">
    <source>
        <dbReference type="PROSITE" id="PS50268"/>
    </source>
</evidence>
<dbReference type="InterPro" id="IPR015919">
    <property type="entry name" value="Cadherin-like_sf"/>
</dbReference>
<dbReference type="Proteomes" id="UP001062165">
    <property type="component" value="Chromosome"/>
</dbReference>
<evidence type="ECO:0000313" key="4">
    <source>
        <dbReference type="Proteomes" id="UP001062165"/>
    </source>
</evidence>
<dbReference type="Gene3D" id="2.60.40.10">
    <property type="entry name" value="Immunoglobulins"/>
    <property type="match status" value="3"/>
</dbReference>
<keyword evidence="1" id="KW-0732">Signal</keyword>
<accession>A0ABY6D162</accession>
<evidence type="ECO:0000256" key="1">
    <source>
        <dbReference type="SAM" id="SignalP"/>
    </source>
</evidence>
<dbReference type="Pfam" id="PF18962">
    <property type="entry name" value="Por_Secre_tail"/>
    <property type="match status" value="1"/>
</dbReference>
<gene>
    <name evidence="3" type="ORF">N7E81_02150</name>
</gene>